<dbReference type="GO" id="GO:0006979">
    <property type="term" value="P:response to oxidative stress"/>
    <property type="evidence" value="ECO:0007669"/>
    <property type="project" value="InterPro"/>
</dbReference>
<dbReference type="STRING" id="570156.AOG27_04640"/>
<dbReference type="AlphaFoldDB" id="A0A0P7EA78"/>
<accession>A0A0P7EA78</accession>
<dbReference type="InterPro" id="IPR036102">
    <property type="entry name" value="OsmC/Ohrsf"/>
</dbReference>
<dbReference type="GO" id="GO:0004601">
    <property type="term" value="F:peroxidase activity"/>
    <property type="evidence" value="ECO:0007669"/>
    <property type="project" value="InterPro"/>
</dbReference>
<dbReference type="NCBIfam" id="TIGR03562">
    <property type="entry name" value="osmo_induc_OsmC"/>
    <property type="match status" value="1"/>
</dbReference>
<dbReference type="InterPro" id="IPR003718">
    <property type="entry name" value="OsmC/Ohr_fam"/>
</dbReference>
<reference evidence="1 2" key="1">
    <citation type="submission" date="2015-09" db="EMBL/GenBank/DDBJ databases">
        <title>Draft Genome Sequence of Pseudoalteromonas lipolytica UCD-48B.</title>
        <authorList>
            <person name="Krusor M."/>
            <person name="Coil D.A."/>
            <person name="Lang J.M."/>
            <person name="Eisen J.A."/>
            <person name="Alexiev A."/>
        </authorList>
    </citation>
    <scope>NUCLEOTIDE SEQUENCE [LARGE SCALE GENOMIC DNA]</scope>
    <source>
        <strain evidence="1 2">UCD-48B</strain>
    </source>
</reference>
<dbReference type="EMBL" id="LJTC01000002">
    <property type="protein sequence ID" value="KPM85057.1"/>
    <property type="molecule type" value="Genomic_DNA"/>
</dbReference>
<dbReference type="Proteomes" id="UP000050378">
    <property type="component" value="Unassembled WGS sequence"/>
</dbReference>
<dbReference type="OrthoDB" id="9807532at2"/>
<dbReference type="Gene3D" id="3.30.300.20">
    <property type="match status" value="1"/>
</dbReference>
<dbReference type="RefSeq" id="WP_054551814.1">
    <property type="nucleotide sequence ID" value="NZ_LJTC01000002.1"/>
</dbReference>
<organism evidence="1 2">
    <name type="scientific">Pseudoalteromonas lipolytica</name>
    <dbReference type="NCBI Taxonomy" id="570156"/>
    <lineage>
        <taxon>Bacteria</taxon>
        <taxon>Pseudomonadati</taxon>
        <taxon>Pseudomonadota</taxon>
        <taxon>Gammaproteobacteria</taxon>
        <taxon>Alteromonadales</taxon>
        <taxon>Pseudoalteromonadaceae</taxon>
        <taxon>Pseudoalteromonas</taxon>
    </lineage>
</organism>
<dbReference type="Pfam" id="PF02566">
    <property type="entry name" value="OsmC"/>
    <property type="match status" value="1"/>
</dbReference>
<name>A0A0P7EA78_9GAMM</name>
<dbReference type="PANTHER" id="PTHR42830:SF1">
    <property type="entry name" value="OSMOTICALLY INDUCIBLE FAMILY PROTEIN"/>
    <property type="match status" value="1"/>
</dbReference>
<dbReference type="PATRIC" id="fig|570156.3.peg.914"/>
<evidence type="ECO:0000313" key="2">
    <source>
        <dbReference type="Proteomes" id="UP000050378"/>
    </source>
</evidence>
<comment type="caution">
    <text evidence="1">The sequence shown here is derived from an EMBL/GenBank/DDBJ whole genome shotgun (WGS) entry which is preliminary data.</text>
</comment>
<dbReference type="InterPro" id="IPR052707">
    <property type="entry name" value="OsmC_Ohr_Peroxiredoxin"/>
</dbReference>
<dbReference type="PANTHER" id="PTHR42830">
    <property type="entry name" value="OSMOTICALLY INDUCIBLE FAMILY PROTEIN"/>
    <property type="match status" value="1"/>
</dbReference>
<sequence length="142" mass="15264">MTIKKSAHTSWSGDIKSGKGYISSQSGALEKQPFGFNTRFEDKPGTNPEELVAAAHSSCFSMALSLALTEAGFVADDITTKATVSLDEVDDGFEVSHIALDVSAKIKEISLEKFEQLCEQTKQGCPISKLMNAEISLTTTLN</sequence>
<evidence type="ECO:0000313" key="1">
    <source>
        <dbReference type="EMBL" id="KPM85057.1"/>
    </source>
</evidence>
<dbReference type="SUPFAM" id="SSF82784">
    <property type="entry name" value="OsmC-like"/>
    <property type="match status" value="1"/>
</dbReference>
<dbReference type="InterPro" id="IPR015946">
    <property type="entry name" value="KH_dom-like_a/b"/>
</dbReference>
<protein>
    <submittedName>
        <fullName evidence="1">Osmotically inducible protein OsmC</fullName>
    </submittedName>
</protein>
<dbReference type="InterPro" id="IPR019904">
    <property type="entry name" value="Peroxiredoxin_OsmC"/>
</dbReference>
<gene>
    <name evidence="1" type="ORF">AOG27_04640</name>
</gene>
<proteinExistence type="predicted"/>